<protein>
    <submittedName>
        <fullName evidence="1">TlpA family protein disulfide reductase</fullName>
    </submittedName>
</protein>
<dbReference type="InterPro" id="IPR036249">
    <property type="entry name" value="Thioredoxin-like_sf"/>
</dbReference>
<evidence type="ECO:0000313" key="1">
    <source>
        <dbReference type="EMBL" id="MFC4475658.1"/>
    </source>
</evidence>
<dbReference type="EMBL" id="JBHSFY010000001">
    <property type="protein sequence ID" value="MFC4475658.1"/>
    <property type="molecule type" value="Genomic_DNA"/>
</dbReference>
<evidence type="ECO:0000313" key="2">
    <source>
        <dbReference type="Proteomes" id="UP001596003"/>
    </source>
</evidence>
<organism evidence="1 2">
    <name type="scientific">Flavobacterium chungangensis</name>
    <dbReference type="NCBI Taxonomy" id="2708132"/>
    <lineage>
        <taxon>Bacteria</taxon>
        <taxon>Pseudomonadati</taxon>
        <taxon>Bacteroidota</taxon>
        <taxon>Flavobacteriia</taxon>
        <taxon>Flavobacteriales</taxon>
        <taxon>Flavobacteriaceae</taxon>
        <taxon>Flavobacterium</taxon>
    </lineage>
</organism>
<dbReference type="Proteomes" id="UP001596003">
    <property type="component" value="Unassembled WGS sequence"/>
</dbReference>
<comment type="caution">
    <text evidence="1">The sequence shown here is derived from an EMBL/GenBank/DDBJ whole genome shotgun (WGS) entry which is preliminary data.</text>
</comment>
<accession>A0ABV8Z6P3</accession>
<keyword evidence="2" id="KW-1185">Reference proteome</keyword>
<dbReference type="Gene3D" id="3.40.30.10">
    <property type="entry name" value="Glutaredoxin"/>
    <property type="match status" value="1"/>
</dbReference>
<reference evidence="2" key="1">
    <citation type="journal article" date="2019" name="Int. J. Syst. Evol. Microbiol.">
        <title>The Global Catalogue of Microorganisms (GCM) 10K type strain sequencing project: providing services to taxonomists for standard genome sequencing and annotation.</title>
        <authorList>
            <consortium name="The Broad Institute Genomics Platform"/>
            <consortium name="The Broad Institute Genome Sequencing Center for Infectious Disease"/>
            <person name="Wu L."/>
            <person name="Ma J."/>
        </authorList>
    </citation>
    <scope>NUCLEOTIDE SEQUENCE [LARGE SCALE GENOMIC DNA]</scope>
    <source>
        <strain evidence="2">NBRC 103627</strain>
    </source>
</reference>
<proteinExistence type="predicted"/>
<gene>
    <name evidence="1" type="ORF">ACFO3N_01115</name>
</gene>
<dbReference type="RefSeq" id="WP_379794899.1">
    <property type="nucleotide sequence ID" value="NZ_JBHSFY010000001.1"/>
</dbReference>
<name>A0ABV8Z6P3_9FLAO</name>
<dbReference type="SUPFAM" id="SSF52833">
    <property type="entry name" value="Thioredoxin-like"/>
    <property type="match status" value="1"/>
</dbReference>
<sequence length="520" mass="60671">MIISIYKYQQRLLVLLLVLFFNQETFSQNSAVILGKGFDKQNGKLLKVAKPIGNYPKSFYKKNSDDIKVENGQFVKELELDSNGFVTIYEDPYMFGSFSFFVEKGDSIIIEQKKDRIEISGNNSAFNNLYTNNSYLKVSPDSVFDVLTVLKKYKNADDVIKNIDIQKQKIFNFYQALHKEKKISANCLKAVNAEIDGRINFFAGNYSENGRSEETRKKLGLAFDTKEAQKLVEFYNSKYSVFSENSLYSTILDQNLYMTGWNMEAQAKKTNKKVNRFWNQFDELFKSCRSNFGVIDFVEPEQYKEIYIASCIFESIRFNCVKNKKDLIAVYRAFIKKYPESNYNTIIENLLFEDDLKQKENNNSPIGSLSSYDAAVGLSISNIRIDVKKSFEEAIAEKYPNQNLFIDFWATYCSPCIKQFEYNDELHLFLNKQDIKTIYVTIDNEASVDLWKKMISDYSLVGYHLFASEVYRNEKIMKEVIDYVPHYFVYNYKTKKITLVEGYPSEKQKFYDKITASLIK</sequence>